<evidence type="ECO:0000313" key="2">
    <source>
        <dbReference type="EMBL" id="SDD94575.1"/>
    </source>
</evidence>
<gene>
    <name evidence="2" type="ORF">SAMN04487779_101530</name>
</gene>
<feature type="compositionally biased region" description="Basic residues" evidence="1">
    <location>
        <begin position="28"/>
        <end position="37"/>
    </location>
</feature>
<feature type="compositionally biased region" description="Basic and acidic residues" evidence="1">
    <location>
        <begin position="38"/>
        <end position="48"/>
    </location>
</feature>
<protein>
    <submittedName>
        <fullName evidence="2">Uncharacterized protein</fullName>
    </submittedName>
</protein>
<proteinExistence type="predicted"/>
<sequence length="67" mass="7884">MCGAVLRAWAMLLKLAWAELRLDNPRLKKQVQRHTQRGHPEADNETQRHQGKKRHPLLHGSTGLRRW</sequence>
<dbReference type="AlphaFoldDB" id="A0A1G6YY64"/>
<name>A0A1G6YY64_9PROT</name>
<dbReference type="Proteomes" id="UP000198925">
    <property type="component" value="Unassembled WGS sequence"/>
</dbReference>
<evidence type="ECO:0000313" key="3">
    <source>
        <dbReference type="Proteomes" id="UP000198925"/>
    </source>
</evidence>
<organism evidence="2 3">
    <name type="scientific">Belnapia rosea</name>
    <dbReference type="NCBI Taxonomy" id="938405"/>
    <lineage>
        <taxon>Bacteria</taxon>
        <taxon>Pseudomonadati</taxon>
        <taxon>Pseudomonadota</taxon>
        <taxon>Alphaproteobacteria</taxon>
        <taxon>Acetobacterales</taxon>
        <taxon>Roseomonadaceae</taxon>
        <taxon>Belnapia</taxon>
    </lineage>
</organism>
<dbReference type="EMBL" id="FMZX01000015">
    <property type="protein sequence ID" value="SDD94575.1"/>
    <property type="molecule type" value="Genomic_DNA"/>
</dbReference>
<keyword evidence="3" id="KW-1185">Reference proteome</keyword>
<reference evidence="2 3" key="1">
    <citation type="submission" date="2016-10" db="EMBL/GenBank/DDBJ databases">
        <authorList>
            <person name="de Groot N.N."/>
        </authorList>
    </citation>
    <scope>NUCLEOTIDE SEQUENCE [LARGE SCALE GENOMIC DNA]</scope>
    <source>
        <strain evidence="2 3">CPCC 100156</strain>
    </source>
</reference>
<accession>A0A1G6YY64</accession>
<feature type="region of interest" description="Disordered" evidence="1">
    <location>
        <begin position="28"/>
        <end position="67"/>
    </location>
</feature>
<evidence type="ECO:0000256" key="1">
    <source>
        <dbReference type="SAM" id="MobiDB-lite"/>
    </source>
</evidence>